<evidence type="ECO:0000313" key="4">
    <source>
        <dbReference type="Proteomes" id="UP001223420"/>
    </source>
</evidence>
<dbReference type="RefSeq" id="WP_091864102.1">
    <property type="nucleotide sequence ID" value="NZ_FOQW01000017.1"/>
</dbReference>
<evidence type="ECO:0000313" key="3">
    <source>
        <dbReference type="EMBL" id="MDQ0544946.1"/>
    </source>
</evidence>
<protein>
    <submittedName>
        <fullName evidence="3">Uncharacterized protein</fullName>
    </submittedName>
</protein>
<feature type="compositionally biased region" description="Basic and acidic residues" evidence="1">
    <location>
        <begin position="26"/>
        <end position="38"/>
    </location>
</feature>
<dbReference type="EMBL" id="JAUSWL010000006">
    <property type="protein sequence ID" value="MDQ0544946.1"/>
    <property type="molecule type" value="Genomic_DNA"/>
</dbReference>
<keyword evidence="2" id="KW-0472">Membrane</keyword>
<evidence type="ECO:0000256" key="1">
    <source>
        <dbReference type="SAM" id="MobiDB-lite"/>
    </source>
</evidence>
<keyword evidence="2" id="KW-0812">Transmembrane</keyword>
<accession>A0AAJ1TQF8</accession>
<organism evidence="3 4">
    <name type="scientific">Methylobacterium brachiatum</name>
    <dbReference type="NCBI Taxonomy" id="269660"/>
    <lineage>
        <taxon>Bacteria</taxon>
        <taxon>Pseudomonadati</taxon>
        <taxon>Pseudomonadota</taxon>
        <taxon>Alphaproteobacteria</taxon>
        <taxon>Hyphomicrobiales</taxon>
        <taxon>Methylobacteriaceae</taxon>
        <taxon>Methylobacterium</taxon>
    </lineage>
</organism>
<evidence type="ECO:0000256" key="2">
    <source>
        <dbReference type="SAM" id="Phobius"/>
    </source>
</evidence>
<feature type="transmembrane region" description="Helical" evidence="2">
    <location>
        <begin position="54"/>
        <end position="72"/>
    </location>
</feature>
<sequence>MRRIRSKSGASKRALPESLTQHLSDPKIHILRTPDGRRRPSRAAGRAAEAGRKVLISLVTLAVLVLAGGHLVHAW</sequence>
<reference evidence="3" key="1">
    <citation type="submission" date="2023-07" db="EMBL/GenBank/DDBJ databases">
        <title>Genomic Encyclopedia of Type Strains, Phase IV (KMG-IV): sequencing the most valuable type-strain genomes for metagenomic binning, comparative biology and taxonomic classification.</title>
        <authorList>
            <person name="Goeker M."/>
        </authorList>
    </citation>
    <scope>NUCLEOTIDE SEQUENCE</scope>
    <source>
        <strain evidence="3">DSM 19569</strain>
    </source>
</reference>
<comment type="caution">
    <text evidence="3">The sequence shown here is derived from an EMBL/GenBank/DDBJ whole genome shotgun (WGS) entry which is preliminary data.</text>
</comment>
<proteinExistence type="predicted"/>
<feature type="region of interest" description="Disordered" evidence="1">
    <location>
        <begin position="26"/>
        <end position="45"/>
    </location>
</feature>
<dbReference type="Proteomes" id="UP001223420">
    <property type="component" value="Unassembled WGS sequence"/>
</dbReference>
<name>A0AAJ1TQF8_9HYPH</name>
<dbReference type="GeneID" id="90834357"/>
<gene>
    <name evidence="3" type="ORF">QO001_003882</name>
</gene>
<dbReference type="AlphaFoldDB" id="A0AAJ1TQF8"/>
<keyword evidence="2" id="KW-1133">Transmembrane helix</keyword>